<dbReference type="InParanoid" id="A0A167L574"/>
<organism evidence="3 4">
    <name type="scientific">Phycomyces blakesleeanus (strain ATCC 8743b / DSM 1359 / FGSC 10004 / NBRC 33097 / NRRL 1555)</name>
    <dbReference type="NCBI Taxonomy" id="763407"/>
    <lineage>
        <taxon>Eukaryota</taxon>
        <taxon>Fungi</taxon>
        <taxon>Fungi incertae sedis</taxon>
        <taxon>Mucoromycota</taxon>
        <taxon>Mucoromycotina</taxon>
        <taxon>Mucoromycetes</taxon>
        <taxon>Mucorales</taxon>
        <taxon>Phycomycetaceae</taxon>
        <taxon>Phycomyces</taxon>
    </lineage>
</organism>
<sequence>MQIRIFLGSLASFTWISMVFGAPVSQRNAERSTPDTHATPVLHISPSDLLAFQNSRGISVEYQLPESGLLDREEEEEEVDDGEEDI</sequence>
<evidence type="ECO:0000256" key="2">
    <source>
        <dbReference type="SAM" id="SignalP"/>
    </source>
</evidence>
<feature type="chain" id="PRO_5007889695" evidence="2">
    <location>
        <begin position="22"/>
        <end position="86"/>
    </location>
</feature>
<feature type="compositionally biased region" description="Acidic residues" evidence="1">
    <location>
        <begin position="72"/>
        <end position="86"/>
    </location>
</feature>
<evidence type="ECO:0000313" key="3">
    <source>
        <dbReference type="EMBL" id="OAD69618.1"/>
    </source>
</evidence>
<name>A0A167L574_PHYB8</name>
<keyword evidence="2" id="KW-0732">Signal</keyword>
<dbReference type="EMBL" id="KV440991">
    <property type="protein sequence ID" value="OAD69618.1"/>
    <property type="molecule type" value="Genomic_DNA"/>
</dbReference>
<reference evidence="4" key="1">
    <citation type="submission" date="2015-06" db="EMBL/GenBank/DDBJ databases">
        <title>Expansion of signal transduction pathways in fungi by whole-genome duplication.</title>
        <authorList>
            <consortium name="DOE Joint Genome Institute"/>
            <person name="Corrochano L.M."/>
            <person name="Kuo A."/>
            <person name="Marcet-Houben M."/>
            <person name="Polaino S."/>
            <person name="Salamov A."/>
            <person name="Villalobos J.M."/>
            <person name="Alvarez M.I."/>
            <person name="Avalos J."/>
            <person name="Benito E.P."/>
            <person name="Benoit I."/>
            <person name="Burger G."/>
            <person name="Camino L.P."/>
            <person name="Canovas D."/>
            <person name="Cerda-Olmedo E."/>
            <person name="Cheng J.-F."/>
            <person name="Dominguez A."/>
            <person name="Elias M."/>
            <person name="Eslava A.P."/>
            <person name="Glaser F."/>
            <person name="Grimwood J."/>
            <person name="Gutierrez G."/>
            <person name="Heitman J."/>
            <person name="Henrissat B."/>
            <person name="Iturriaga E.A."/>
            <person name="Lang B.F."/>
            <person name="Lavin J.L."/>
            <person name="Lee S."/>
            <person name="Li W."/>
            <person name="Lindquist E."/>
            <person name="Lopez-Garcia S."/>
            <person name="Luque E.M."/>
            <person name="Marcos A.T."/>
            <person name="Martin J."/>
            <person name="McCluskey K."/>
            <person name="Medina H.R."/>
            <person name="Miralles-Duran A."/>
            <person name="Miyazaki A."/>
            <person name="Munoz-Torres E."/>
            <person name="Oguiza J.A."/>
            <person name="Ohm R."/>
            <person name="Olmedo M."/>
            <person name="Orejas M."/>
            <person name="Ortiz-Castellanos L."/>
            <person name="Pisabarro A.G."/>
            <person name="Rodriguez-Romero J."/>
            <person name="Ruiz-Herrera J."/>
            <person name="Ruiz-Vazquez R."/>
            <person name="Sanz C."/>
            <person name="Schackwitz W."/>
            <person name="Schmutz J."/>
            <person name="Shahriari M."/>
            <person name="Shelest E."/>
            <person name="Silva-Franco F."/>
            <person name="Soanes D."/>
            <person name="Syed K."/>
            <person name="Tagua V.G."/>
            <person name="Talbot N.J."/>
            <person name="Thon M."/>
            <person name="De vries R.P."/>
            <person name="Wiebenga A."/>
            <person name="Yadav J.S."/>
            <person name="Braun E.L."/>
            <person name="Baker S."/>
            <person name="Garre V."/>
            <person name="Horwitz B."/>
            <person name="Torres-Martinez S."/>
            <person name="Idnurm A."/>
            <person name="Herrera-Estrella A."/>
            <person name="Gabaldon T."/>
            <person name="Grigoriev I.V."/>
        </authorList>
    </citation>
    <scope>NUCLEOTIDE SEQUENCE [LARGE SCALE GENOMIC DNA]</scope>
    <source>
        <strain evidence="4">NRRL 1555(-)</strain>
    </source>
</reference>
<feature type="signal peptide" evidence="2">
    <location>
        <begin position="1"/>
        <end position="21"/>
    </location>
</feature>
<gene>
    <name evidence="3" type="ORF">PHYBLDRAFT_149402</name>
</gene>
<dbReference type="GeneID" id="28993174"/>
<proteinExistence type="predicted"/>
<keyword evidence="4" id="KW-1185">Reference proteome</keyword>
<dbReference type="VEuPathDB" id="FungiDB:PHYBLDRAFT_149402"/>
<dbReference type="Proteomes" id="UP000077315">
    <property type="component" value="Unassembled WGS sequence"/>
</dbReference>
<dbReference type="RefSeq" id="XP_018287658.1">
    <property type="nucleotide sequence ID" value="XM_018432268.1"/>
</dbReference>
<evidence type="ECO:0000313" key="4">
    <source>
        <dbReference type="Proteomes" id="UP000077315"/>
    </source>
</evidence>
<feature type="region of interest" description="Disordered" evidence="1">
    <location>
        <begin position="64"/>
        <end position="86"/>
    </location>
</feature>
<dbReference type="AlphaFoldDB" id="A0A167L574"/>
<evidence type="ECO:0000256" key="1">
    <source>
        <dbReference type="SAM" id="MobiDB-lite"/>
    </source>
</evidence>
<protein>
    <submittedName>
        <fullName evidence="3">Uncharacterized protein</fullName>
    </submittedName>
</protein>
<accession>A0A167L574</accession>